<keyword evidence="4" id="KW-1185">Reference proteome</keyword>
<reference evidence="3 4" key="1">
    <citation type="journal article" date="2014" name="BMC Genomics">
        <title>Architecture and functions of a multipartite genome of the methylotrophic bacterium Paracoccus aminophilus JCM 7686, containing primary and secondary chromids.</title>
        <authorList>
            <person name="Dziewit L."/>
            <person name="Czarnecki J."/>
            <person name="Wibberg D."/>
            <person name="Radlinska M."/>
            <person name="Mrozek P."/>
            <person name="Szymczak M."/>
            <person name="Schluter A."/>
            <person name="Puhler A."/>
            <person name="Bartosik D."/>
        </authorList>
    </citation>
    <scope>NUCLEOTIDE SEQUENCE [LARGE SCALE GENOMIC DNA]</scope>
    <source>
        <strain evidence="3">JCM 7686</strain>
        <plasmid evidence="4">Plasmid pAMI8</plasmid>
    </source>
</reference>
<dbReference type="Pfam" id="PF13833">
    <property type="entry name" value="EF-hand_8"/>
    <property type="match status" value="1"/>
</dbReference>
<dbReference type="SUPFAM" id="SSF47473">
    <property type="entry name" value="EF-hand"/>
    <property type="match status" value="1"/>
</dbReference>
<proteinExistence type="predicted"/>
<dbReference type="Gene3D" id="1.10.238.10">
    <property type="entry name" value="EF-hand"/>
    <property type="match status" value="2"/>
</dbReference>
<organism evidence="3 4">
    <name type="scientific">Paracoccus aminophilus JCM 7686</name>
    <dbReference type="NCBI Taxonomy" id="1367847"/>
    <lineage>
        <taxon>Bacteria</taxon>
        <taxon>Pseudomonadati</taxon>
        <taxon>Pseudomonadota</taxon>
        <taxon>Alphaproteobacteria</taxon>
        <taxon>Rhodobacterales</taxon>
        <taxon>Paracoccaceae</taxon>
        <taxon>Paracoccus</taxon>
    </lineage>
</organism>
<dbReference type="PROSITE" id="PS50222">
    <property type="entry name" value="EF_HAND_2"/>
    <property type="match status" value="1"/>
</dbReference>
<accession>S5XVQ3</accession>
<evidence type="ECO:0000256" key="1">
    <source>
        <dbReference type="SAM" id="MobiDB-lite"/>
    </source>
</evidence>
<protein>
    <recommendedName>
        <fullName evidence="2">EF-hand domain-containing protein</fullName>
    </recommendedName>
</protein>
<name>S5XVQ3_PARAH</name>
<dbReference type="GO" id="GO:0005509">
    <property type="term" value="F:calcium ion binding"/>
    <property type="evidence" value="ECO:0007669"/>
    <property type="project" value="InterPro"/>
</dbReference>
<dbReference type="KEGG" id="pami:JCM7686_pAMI8p058"/>
<feature type="domain" description="EF-hand" evidence="2">
    <location>
        <begin position="30"/>
        <end position="65"/>
    </location>
</feature>
<keyword evidence="3" id="KW-0614">Plasmid</keyword>
<dbReference type="SMART" id="SM00054">
    <property type="entry name" value="EFh"/>
    <property type="match status" value="2"/>
</dbReference>
<gene>
    <name evidence="3" type="ORF">JCM7686_pAMI8p058</name>
</gene>
<sequence>MGQMGMGNMADNPVYQSFDTDGDGKVSTAEMDTGLAALLAEHDADGNGALSQDEFSGLFARMTRGMADRPFRMLDADQNGEISAEEMAFPAQMMARMRLMHVNDAATDSE</sequence>
<geneLocation type="plasmid" evidence="3 4">
    <name>pAMI8</name>
</geneLocation>
<dbReference type="AlphaFoldDB" id="S5XVQ3"/>
<dbReference type="InterPro" id="IPR011992">
    <property type="entry name" value="EF-hand-dom_pair"/>
</dbReference>
<evidence type="ECO:0000313" key="3">
    <source>
        <dbReference type="EMBL" id="AGT11559.1"/>
    </source>
</evidence>
<dbReference type="Proteomes" id="UP000015480">
    <property type="component" value="Plasmid pAMI8"/>
</dbReference>
<dbReference type="HOGENOM" id="CLU_2168518_0_0_5"/>
<dbReference type="InterPro" id="IPR002048">
    <property type="entry name" value="EF_hand_dom"/>
</dbReference>
<feature type="region of interest" description="Disordered" evidence="1">
    <location>
        <begin position="1"/>
        <end position="27"/>
    </location>
</feature>
<dbReference type="EMBL" id="CP006655">
    <property type="protein sequence ID" value="AGT11559.1"/>
    <property type="molecule type" value="Genomic_DNA"/>
</dbReference>
<dbReference type="Pfam" id="PF13202">
    <property type="entry name" value="EF-hand_5"/>
    <property type="match status" value="2"/>
</dbReference>
<dbReference type="RefSeq" id="WP_020952601.1">
    <property type="nucleotide sequence ID" value="NC_022050.1"/>
</dbReference>
<evidence type="ECO:0000259" key="2">
    <source>
        <dbReference type="PROSITE" id="PS50222"/>
    </source>
</evidence>
<evidence type="ECO:0000313" key="4">
    <source>
        <dbReference type="Proteomes" id="UP000015480"/>
    </source>
</evidence>
<dbReference type="PATRIC" id="fig|1367847.3.peg.4537"/>
<dbReference type="PROSITE" id="PS00018">
    <property type="entry name" value="EF_HAND_1"/>
    <property type="match status" value="2"/>
</dbReference>
<dbReference type="InterPro" id="IPR018247">
    <property type="entry name" value="EF_Hand_1_Ca_BS"/>
</dbReference>